<evidence type="ECO:0000256" key="1">
    <source>
        <dbReference type="ARBA" id="ARBA00010272"/>
    </source>
</evidence>
<dbReference type="InterPro" id="IPR029756">
    <property type="entry name" value="MTH1187/YkoF-like"/>
</dbReference>
<dbReference type="SUPFAM" id="SSF89957">
    <property type="entry name" value="MTH1187/YkoF-like"/>
    <property type="match status" value="1"/>
</dbReference>
<name>A0ABQ8G1Y4_9PEZI</name>
<dbReference type="Proteomes" id="UP000774617">
    <property type="component" value="Unassembled WGS sequence"/>
</dbReference>
<evidence type="ECO:0000259" key="2">
    <source>
        <dbReference type="Pfam" id="PF01910"/>
    </source>
</evidence>
<evidence type="ECO:0000313" key="3">
    <source>
        <dbReference type="EMBL" id="KAH7042259.1"/>
    </source>
</evidence>
<dbReference type="PANTHER" id="PTHR33777:SF1">
    <property type="entry name" value="UPF0045 PROTEIN ECM15"/>
    <property type="match status" value="1"/>
</dbReference>
<dbReference type="PANTHER" id="PTHR33777">
    <property type="entry name" value="UPF0045 PROTEIN ECM15"/>
    <property type="match status" value="1"/>
</dbReference>
<evidence type="ECO:0000313" key="4">
    <source>
        <dbReference type="Proteomes" id="UP000774617"/>
    </source>
</evidence>
<sequence>MVAAPHALPAQCQADFCVVPVGSNSPSISSFISKIEVVLQQSTLEYEVHDSGTRIKGDWTEVMNIIGQAHTLIHDSGVQRVHTDVRIETRTDKLN</sequence>
<dbReference type="InterPro" id="IPR051614">
    <property type="entry name" value="UPF0045_domain"/>
</dbReference>
<proteinExistence type="inferred from homology"/>
<protein>
    <recommendedName>
        <fullName evidence="2">Thiamine-binding protein domain-containing protein</fullName>
    </recommendedName>
</protein>
<dbReference type="EMBL" id="JAGTJR010000026">
    <property type="protein sequence ID" value="KAH7042259.1"/>
    <property type="molecule type" value="Genomic_DNA"/>
</dbReference>
<accession>A0ABQ8G1Y4</accession>
<dbReference type="InterPro" id="IPR002767">
    <property type="entry name" value="Thiamine_BP"/>
</dbReference>
<dbReference type="Pfam" id="PF01910">
    <property type="entry name" value="Thiamine_BP"/>
    <property type="match status" value="1"/>
</dbReference>
<keyword evidence="4" id="KW-1185">Reference proteome</keyword>
<comment type="caution">
    <text evidence="3">The sequence shown here is derived from an EMBL/GenBank/DDBJ whole genome shotgun (WGS) entry which is preliminary data.</text>
</comment>
<dbReference type="NCBIfam" id="TIGR00106">
    <property type="entry name" value="MTH1187 family thiamine-binding protein"/>
    <property type="match status" value="1"/>
</dbReference>
<feature type="domain" description="Thiamine-binding protein" evidence="2">
    <location>
        <begin position="14"/>
        <end position="93"/>
    </location>
</feature>
<comment type="similarity">
    <text evidence="1">Belongs to the UPF0045 family.</text>
</comment>
<dbReference type="Gene3D" id="3.30.70.930">
    <property type="match status" value="1"/>
</dbReference>
<gene>
    <name evidence="3" type="ORF">B0J12DRAFT_674425</name>
</gene>
<reference evidence="3 4" key="1">
    <citation type="journal article" date="2021" name="Nat. Commun.">
        <title>Genetic determinants of endophytism in the Arabidopsis root mycobiome.</title>
        <authorList>
            <person name="Mesny F."/>
            <person name="Miyauchi S."/>
            <person name="Thiergart T."/>
            <person name="Pickel B."/>
            <person name="Atanasova L."/>
            <person name="Karlsson M."/>
            <person name="Huettel B."/>
            <person name="Barry K.W."/>
            <person name="Haridas S."/>
            <person name="Chen C."/>
            <person name="Bauer D."/>
            <person name="Andreopoulos W."/>
            <person name="Pangilinan J."/>
            <person name="LaButti K."/>
            <person name="Riley R."/>
            <person name="Lipzen A."/>
            <person name="Clum A."/>
            <person name="Drula E."/>
            <person name="Henrissat B."/>
            <person name="Kohler A."/>
            <person name="Grigoriev I.V."/>
            <person name="Martin F.M."/>
            <person name="Hacquard S."/>
        </authorList>
    </citation>
    <scope>NUCLEOTIDE SEQUENCE [LARGE SCALE GENOMIC DNA]</scope>
    <source>
        <strain evidence="3 4">MPI-SDFR-AT-0080</strain>
    </source>
</reference>
<organism evidence="3 4">
    <name type="scientific">Macrophomina phaseolina</name>
    <dbReference type="NCBI Taxonomy" id="35725"/>
    <lineage>
        <taxon>Eukaryota</taxon>
        <taxon>Fungi</taxon>
        <taxon>Dikarya</taxon>
        <taxon>Ascomycota</taxon>
        <taxon>Pezizomycotina</taxon>
        <taxon>Dothideomycetes</taxon>
        <taxon>Dothideomycetes incertae sedis</taxon>
        <taxon>Botryosphaeriales</taxon>
        <taxon>Botryosphaeriaceae</taxon>
        <taxon>Macrophomina</taxon>
    </lineage>
</organism>